<keyword evidence="1" id="KW-0645">Protease</keyword>
<dbReference type="RefSeq" id="WP_132247909.1">
    <property type="nucleotide sequence ID" value="NZ_SLZU01000019.1"/>
</dbReference>
<gene>
    <name evidence="2" type="ORF">EDD52_11969</name>
</gene>
<dbReference type="AlphaFoldDB" id="A0A4R3J4Q7"/>
<dbReference type="EMBL" id="SLZU01000019">
    <property type="protein sequence ID" value="TCS59766.1"/>
    <property type="molecule type" value="Genomic_DNA"/>
</dbReference>
<feature type="active site" description="Charge relay system" evidence="1">
    <location>
        <position position="38"/>
    </location>
</feature>
<evidence type="ECO:0000256" key="1">
    <source>
        <dbReference type="PROSITE-ProRule" id="PRU01240"/>
    </source>
</evidence>
<evidence type="ECO:0000313" key="2">
    <source>
        <dbReference type="EMBL" id="TCS59766.1"/>
    </source>
</evidence>
<evidence type="ECO:0000313" key="3">
    <source>
        <dbReference type="Proteomes" id="UP000295696"/>
    </source>
</evidence>
<accession>A0A4R3J4Q7</accession>
<dbReference type="Proteomes" id="UP000295696">
    <property type="component" value="Unassembled WGS sequence"/>
</dbReference>
<name>A0A4R3J4Q7_9RHOB</name>
<proteinExistence type="inferred from homology"/>
<organism evidence="2 3">
    <name type="scientific">Primorskyibacter sedentarius</name>
    <dbReference type="NCBI Taxonomy" id="745311"/>
    <lineage>
        <taxon>Bacteria</taxon>
        <taxon>Pseudomonadati</taxon>
        <taxon>Pseudomonadota</taxon>
        <taxon>Alphaproteobacteria</taxon>
        <taxon>Rhodobacterales</taxon>
        <taxon>Roseobacteraceae</taxon>
        <taxon>Primorskyibacter</taxon>
    </lineage>
</organism>
<feature type="active site" description="Charge relay system" evidence="1">
    <location>
        <position position="174"/>
    </location>
</feature>
<protein>
    <submittedName>
        <fullName evidence="2">Uncharacterized protein</fullName>
    </submittedName>
</protein>
<dbReference type="GO" id="GO:0004252">
    <property type="term" value="F:serine-type endopeptidase activity"/>
    <property type="evidence" value="ECO:0007669"/>
    <property type="project" value="UniProtKB-UniRule"/>
</dbReference>
<keyword evidence="3" id="KW-1185">Reference proteome</keyword>
<dbReference type="PROSITE" id="PS51892">
    <property type="entry name" value="SUBTILASE"/>
    <property type="match status" value="1"/>
</dbReference>
<dbReference type="OrthoDB" id="6087879at2"/>
<keyword evidence="1" id="KW-0378">Hydrolase</keyword>
<keyword evidence="1" id="KW-0720">Serine protease</keyword>
<comment type="similarity">
    <text evidence="1">Belongs to the peptidase S8 family.</text>
</comment>
<dbReference type="SUPFAM" id="SSF52743">
    <property type="entry name" value="Subtilisin-like"/>
    <property type="match status" value="1"/>
</dbReference>
<dbReference type="GO" id="GO:0006508">
    <property type="term" value="P:proteolysis"/>
    <property type="evidence" value="ECO:0007669"/>
    <property type="project" value="UniProtKB-KW"/>
</dbReference>
<reference evidence="2 3" key="1">
    <citation type="submission" date="2019-03" db="EMBL/GenBank/DDBJ databases">
        <title>Genomic Encyclopedia of Type Strains, Phase IV (KMG-IV): sequencing the most valuable type-strain genomes for metagenomic binning, comparative biology and taxonomic classification.</title>
        <authorList>
            <person name="Goeker M."/>
        </authorList>
    </citation>
    <scope>NUCLEOTIDE SEQUENCE [LARGE SCALE GENOMIC DNA]</scope>
    <source>
        <strain evidence="2 3">DSM 104836</strain>
    </source>
</reference>
<sequence length="217" mass="22127">MVRVGIIDSGPAVLDGADALAFDADGQACPAQPDRLGHGSAVAAVISRACPAAHLRHAQVFEDRAVTSALRVASALDWLTTSREVDVICFSLGLAADRAVLADAVARSLAADVVLVAAHPAQGKAPFPAGYPGVIAATGDARCTWSEVSHLGSDVFGAWCNSPERGGQGMAGASLGAARITGHVAALLSEGHVRGPQTIITTLMRNAAYAGRERRSA</sequence>
<comment type="caution">
    <text evidence="2">The sequence shown here is derived from an EMBL/GenBank/DDBJ whole genome shotgun (WGS) entry which is preliminary data.</text>
</comment>
<dbReference type="Gene3D" id="3.40.50.200">
    <property type="entry name" value="Peptidase S8/S53 domain"/>
    <property type="match status" value="1"/>
</dbReference>
<feature type="active site" description="Charge relay system" evidence="1">
    <location>
        <position position="8"/>
    </location>
</feature>
<dbReference type="InterPro" id="IPR036852">
    <property type="entry name" value="Peptidase_S8/S53_dom_sf"/>
</dbReference>